<dbReference type="Proteomes" id="UP000183988">
    <property type="component" value="Unassembled WGS sequence"/>
</dbReference>
<feature type="chain" id="PRO_5039317246" description="DUF4352 domain-containing protein" evidence="3">
    <location>
        <begin position="21"/>
        <end position="192"/>
    </location>
</feature>
<dbReference type="PROSITE" id="PS51257">
    <property type="entry name" value="PROKAR_LIPOPROTEIN"/>
    <property type="match status" value="1"/>
</dbReference>
<feature type="domain" description="DUF4352" evidence="4">
    <location>
        <begin position="66"/>
        <end position="181"/>
    </location>
</feature>
<reference evidence="5 6" key="1">
    <citation type="submission" date="2016-11" db="EMBL/GenBank/DDBJ databases">
        <authorList>
            <person name="Jaros S."/>
            <person name="Januszkiewicz K."/>
            <person name="Wedrychowicz H."/>
        </authorList>
    </citation>
    <scope>NUCLEOTIDE SEQUENCE [LARGE SCALE GENOMIC DNA]</scope>
    <source>
        <strain evidence="5 6">IBRC-M 10683</strain>
    </source>
</reference>
<name>A0A1M5LZE2_9BACI</name>
<gene>
    <name evidence="5" type="ORF">SAMN05216225_105216</name>
</gene>
<evidence type="ECO:0000313" key="5">
    <source>
        <dbReference type="EMBL" id="SHG70464.1"/>
    </source>
</evidence>
<evidence type="ECO:0000256" key="2">
    <source>
        <dbReference type="SAM" id="MobiDB-lite"/>
    </source>
</evidence>
<dbReference type="InterPro" id="IPR029050">
    <property type="entry name" value="Immunoprotect_excell_Ig-like"/>
</dbReference>
<proteinExistence type="predicted"/>
<dbReference type="Gene3D" id="2.60.40.1240">
    <property type="match status" value="1"/>
</dbReference>
<keyword evidence="6" id="KW-1185">Reference proteome</keyword>
<dbReference type="EMBL" id="FQVW01000052">
    <property type="protein sequence ID" value="SHG70464.1"/>
    <property type="molecule type" value="Genomic_DNA"/>
</dbReference>
<protein>
    <recommendedName>
        <fullName evidence="4">DUF4352 domain-containing protein</fullName>
    </recommendedName>
</protein>
<dbReference type="InterPro" id="IPR029051">
    <property type="entry name" value="DUF4352"/>
</dbReference>
<evidence type="ECO:0000259" key="4">
    <source>
        <dbReference type="Pfam" id="PF11611"/>
    </source>
</evidence>
<feature type="compositionally biased region" description="Acidic residues" evidence="2">
    <location>
        <begin position="51"/>
        <end position="62"/>
    </location>
</feature>
<dbReference type="STRING" id="930117.SAMN05216225_105216"/>
<feature type="signal peptide" evidence="3">
    <location>
        <begin position="1"/>
        <end position="20"/>
    </location>
</feature>
<dbReference type="OrthoDB" id="1795719at2"/>
<evidence type="ECO:0000313" key="6">
    <source>
        <dbReference type="Proteomes" id="UP000183988"/>
    </source>
</evidence>
<keyword evidence="1 3" id="KW-0732">Signal</keyword>
<accession>A0A1M5LZE2</accession>
<sequence length="192" mass="20989">MNFSKRIILYLFISFVFVLAGCGGDDAGNDENTGNNADTEEENNTENTTDTGDETGNDDQNVEDLSIGDSATFNDVTITLNEVRVEPGGEFDEADNDKFVVVNMTAENNSDEEVTISSMLNVELYDEDGYSYTTTILTEGIQGQFDGTVAAGKKLRGEIPFDVPDSGSYELHYSDPFGSNRAIWIIDANDLE</sequence>
<evidence type="ECO:0000256" key="3">
    <source>
        <dbReference type="SAM" id="SignalP"/>
    </source>
</evidence>
<dbReference type="AlphaFoldDB" id="A0A1M5LZE2"/>
<organism evidence="5 6">
    <name type="scientific">Ornithinibacillus halophilus</name>
    <dbReference type="NCBI Taxonomy" id="930117"/>
    <lineage>
        <taxon>Bacteria</taxon>
        <taxon>Bacillati</taxon>
        <taxon>Bacillota</taxon>
        <taxon>Bacilli</taxon>
        <taxon>Bacillales</taxon>
        <taxon>Bacillaceae</taxon>
        <taxon>Ornithinibacillus</taxon>
    </lineage>
</organism>
<dbReference type="RefSeq" id="WP_072891745.1">
    <property type="nucleotide sequence ID" value="NZ_FQVW01000052.1"/>
</dbReference>
<dbReference type="Pfam" id="PF11611">
    <property type="entry name" value="DUF4352"/>
    <property type="match status" value="1"/>
</dbReference>
<evidence type="ECO:0000256" key="1">
    <source>
        <dbReference type="ARBA" id="ARBA00022729"/>
    </source>
</evidence>
<feature type="region of interest" description="Disordered" evidence="2">
    <location>
        <begin position="29"/>
        <end position="67"/>
    </location>
</feature>